<reference evidence="1 2" key="1">
    <citation type="journal article" date="2023" name="Insect Mol. Biol.">
        <title>Genome sequencing provides insights into the evolution of gene families encoding plant cell wall-degrading enzymes in longhorned beetles.</title>
        <authorList>
            <person name="Shin N.R."/>
            <person name="Okamura Y."/>
            <person name="Kirsch R."/>
            <person name="Pauchet Y."/>
        </authorList>
    </citation>
    <scope>NUCLEOTIDE SEQUENCE [LARGE SCALE GENOMIC DNA]</scope>
    <source>
        <strain evidence="1">EAD_L_NR</strain>
    </source>
</reference>
<dbReference type="InterPro" id="IPR012337">
    <property type="entry name" value="RNaseH-like_sf"/>
</dbReference>
<dbReference type="SUPFAM" id="SSF53098">
    <property type="entry name" value="Ribonuclease H-like"/>
    <property type="match status" value="1"/>
</dbReference>
<dbReference type="Proteomes" id="UP001159042">
    <property type="component" value="Unassembled WGS sequence"/>
</dbReference>
<dbReference type="InterPro" id="IPR036397">
    <property type="entry name" value="RNaseH_sf"/>
</dbReference>
<dbReference type="EMBL" id="JANEYG010000022">
    <property type="protein sequence ID" value="KAJ8918859.1"/>
    <property type="molecule type" value="Genomic_DNA"/>
</dbReference>
<protein>
    <recommendedName>
        <fullName evidence="3">RNase H type-1 domain-containing protein</fullName>
    </recommendedName>
</protein>
<sequence length="115" mass="12715">MTEQKRTTSALLKTRSILVQESGEVVESLARQKELVWMPEHMGILGNKRADQLARLGSGGTLTGTRTNFRGQRVETMGISAYLGGTYLIGIEESPLCAQNVEKERIPLSTFWGTM</sequence>
<evidence type="ECO:0000313" key="1">
    <source>
        <dbReference type="EMBL" id="KAJ8918859.1"/>
    </source>
</evidence>
<gene>
    <name evidence="1" type="ORF">NQ315_011149</name>
</gene>
<keyword evidence="2" id="KW-1185">Reference proteome</keyword>
<evidence type="ECO:0000313" key="2">
    <source>
        <dbReference type="Proteomes" id="UP001159042"/>
    </source>
</evidence>
<evidence type="ECO:0008006" key="3">
    <source>
        <dbReference type="Google" id="ProtNLM"/>
    </source>
</evidence>
<dbReference type="AlphaFoldDB" id="A0AAV8VXC9"/>
<dbReference type="GO" id="GO:0003676">
    <property type="term" value="F:nucleic acid binding"/>
    <property type="evidence" value="ECO:0007669"/>
    <property type="project" value="InterPro"/>
</dbReference>
<comment type="caution">
    <text evidence="1">The sequence shown here is derived from an EMBL/GenBank/DDBJ whole genome shotgun (WGS) entry which is preliminary data.</text>
</comment>
<dbReference type="Gene3D" id="3.30.420.10">
    <property type="entry name" value="Ribonuclease H-like superfamily/Ribonuclease H"/>
    <property type="match status" value="1"/>
</dbReference>
<organism evidence="1 2">
    <name type="scientific">Exocentrus adspersus</name>
    <dbReference type="NCBI Taxonomy" id="1586481"/>
    <lineage>
        <taxon>Eukaryota</taxon>
        <taxon>Metazoa</taxon>
        <taxon>Ecdysozoa</taxon>
        <taxon>Arthropoda</taxon>
        <taxon>Hexapoda</taxon>
        <taxon>Insecta</taxon>
        <taxon>Pterygota</taxon>
        <taxon>Neoptera</taxon>
        <taxon>Endopterygota</taxon>
        <taxon>Coleoptera</taxon>
        <taxon>Polyphaga</taxon>
        <taxon>Cucujiformia</taxon>
        <taxon>Chrysomeloidea</taxon>
        <taxon>Cerambycidae</taxon>
        <taxon>Lamiinae</taxon>
        <taxon>Acanthocinini</taxon>
        <taxon>Exocentrus</taxon>
    </lineage>
</organism>
<accession>A0AAV8VXC9</accession>
<proteinExistence type="predicted"/>
<name>A0AAV8VXC9_9CUCU</name>